<dbReference type="Proteomes" id="UP000821866">
    <property type="component" value="Chromosome 4"/>
</dbReference>
<feature type="region of interest" description="Disordered" evidence="1">
    <location>
        <begin position="72"/>
        <end position="107"/>
    </location>
</feature>
<feature type="compositionally biased region" description="Polar residues" evidence="1">
    <location>
        <begin position="90"/>
        <end position="99"/>
    </location>
</feature>
<evidence type="ECO:0000256" key="1">
    <source>
        <dbReference type="SAM" id="MobiDB-lite"/>
    </source>
</evidence>
<gene>
    <name evidence="2" type="ORF">HPB51_002272</name>
</gene>
<dbReference type="EMBL" id="JABSTU010000006">
    <property type="protein sequence ID" value="KAH8027118.1"/>
    <property type="molecule type" value="Genomic_DNA"/>
</dbReference>
<organism evidence="2 3">
    <name type="scientific">Rhipicephalus microplus</name>
    <name type="common">Cattle tick</name>
    <name type="synonym">Boophilus microplus</name>
    <dbReference type="NCBI Taxonomy" id="6941"/>
    <lineage>
        <taxon>Eukaryota</taxon>
        <taxon>Metazoa</taxon>
        <taxon>Ecdysozoa</taxon>
        <taxon>Arthropoda</taxon>
        <taxon>Chelicerata</taxon>
        <taxon>Arachnida</taxon>
        <taxon>Acari</taxon>
        <taxon>Parasitiformes</taxon>
        <taxon>Ixodida</taxon>
        <taxon>Ixodoidea</taxon>
        <taxon>Ixodidae</taxon>
        <taxon>Rhipicephalinae</taxon>
        <taxon>Rhipicephalus</taxon>
        <taxon>Boophilus</taxon>
    </lineage>
</organism>
<evidence type="ECO:0000313" key="2">
    <source>
        <dbReference type="EMBL" id="KAH8027118.1"/>
    </source>
</evidence>
<accession>A0A9J6DYF2</accession>
<reference evidence="2" key="1">
    <citation type="journal article" date="2020" name="Cell">
        <title>Large-Scale Comparative Analyses of Tick Genomes Elucidate Their Genetic Diversity and Vector Capacities.</title>
        <authorList>
            <consortium name="Tick Genome and Microbiome Consortium (TIGMIC)"/>
            <person name="Jia N."/>
            <person name="Wang J."/>
            <person name="Shi W."/>
            <person name="Du L."/>
            <person name="Sun Y."/>
            <person name="Zhan W."/>
            <person name="Jiang J.F."/>
            <person name="Wang Q."/>
            <person name="Zhang B."/>
            <person name="Ji P."/>
            <person name="Bell-Sakyi L."/>
            <person name="Cui X.M."/>
            <person name="Yuan T.T."/>
            <person name="Jiang B.G."/>
            <person name="Yang W.F."/>
            <person name="Lam T.T."/>
            <person name="Chang Q.C."/>
            <person name="Ding S.J."/>
            <person name="Wang X.J."/>
            <person name="Zhu J.G."/>
            <person name="Ruan X.D."/>
            <person name="Zhao L."/>
            <person name="Wei J.T."/>
            <person name="Ye R.Z."/>
            <person name="Que T.C."/>
            <person name="Du C.H."/>
            <person name="Zhou Y.H."/>
            <person name="Cheng J.X."/>
            <person name="Dai P.F."/>
            <person name="Guo W.B."/>
            <person name="Han X.H."/>
            <person name="Huang E.J."/>
            <person name="Li L.F."/>
            <person name="Wei W."/>
            <person name="Gao Y.C."/>
            <person name="Liu J.Z."/>
            <person name="Shao H.Z."/>
            <person name="Wang X."/>
            <person name="Wang C.C."/>
            <person name="Yang T.C."/>
            <person name="Huo Q.B."/>
            <person name="Li W."/>
            <person name="Chen H.Y."/>
            <person name="Chen S.E."/>
            <person name="Zhou L.G."/>
            <person name="Ni X.B."/>
            <person name="Tian J.H."/>
            <person name="Sheng Y."/>
            <person name="Liu T."/>
            <person name="Pan Y.S."/>
            <person name="Xia L.Y."/>
            <person name="Li J."/>
            <person name="Zhao F."/>
            <person name="Cao W.C."/>
        </authorList>
    </citation>
    <scope>NUCLEOTIDE SEQUENCE</scope>
    <source>
        <strain evidence="2">Rmic-2018</strain>
    </source>
</reference>
<dbReference type="AlphaFoldDB" id="A0A9J6DYF2"/>
<sequence length="330" mass="36187">MEVRLMCDELPKILRRRRRRDGACRTQRQPGKALTAKPHLPKATVVSQRGDTASLESRAASKVKQTLKPVVLYPSGSPHRSRVSVEAPKSTASATTKCSQAGKGSKLHTSVPVSANIHRHHYLAAYSTAPKDESQSPQAVVGPSESTRVSSLYGTAVDALFHPKASVKTAAPDISWQTSGNAAHTPPTRNTRNQDECSEIRHSSLLCHSSVARKNAWVREVVRDDLERFTTEDLVPVQNAAITTIAFVTIPPGSRFPRVPFMSIREPWMSVAGRPPEPHMAPGSDIRMPRIVQPTHQQMLAQSQCFAQPTFSISCVFDGFRFELSADARA</sequence>
<comment type="caution">
    <text evidence="2">The sequence shown here is derived from an EMBL/GenBank/DDBJ whole genome shotgun (WGS) entry which is preliminary data.</text>
</comment>
<protein>
    <submittedName>
        <fullName evidence="2">Uncharacterized protein</fullName>
    </submittedName>
</protein>
<proteinExistence type="predicted"/>
<feature type="region of interest" description="Disordered" evidence="1">
    <location>
        <begin position="18"/>
        <end position="38"/>
    </location>
</feature>
<keyword evidence="3" id="KW-1185">Reference proteome</keyword>
<name>A0A9J6DYF2_RHIMP</name>
<evidence type="ECO:0000313" key="3">
    <source>
        <dbReference type="Proteomes" id="UP000821866"/>
    </source>
</evidence>
<reference evidence="2" key="2">
    <citation type="submission" date="2021-09" db="EMBL/GenBank/DDBJ databases">
        <authorList>
            <person name="Jia N."/>
            <person name="Wang J."/>
            <person name="Shi W."/>
            <person name="Du L."/>
            <person name="Sun Y."/>
            <person name="Zhan W."/>
            <person name="Jiang J."/>
            <person name="Wang Q."/>
            <person name="Zhang B."/>
            <person name="Ji P."/>
            <person name="Sakyi L.B."/>
            <person name="Cui X."/>
            <person name="Yuan T."/>
            <person name="Jiang B."/>
            <person name="Yang W."/>
            <person name="Lam T.T.-Y."/>
            <person name="Chang Q."/>
            <person name="Ding S."/>
            <person name="Wang X."/>
            <person name="Zhu J."/>
            <person name="Ruan X."/>
            <person name="Zhao L."/>
            <person name="Wei J."/>
            <person name="Que T."/>
            <person name="Du C."/>
            <person name="Cheng J."/>
            <person name="Dai P."/>
            <person name="Han X."/>
            <person name="Huang E."/>
            <person name="Gao Y."/>
            <person name="Liu J."/>
            <person name="Shao H."/>
            <person name="Ye R."/>
            <person name="Li L."/>
            <person name="Wei W."/>
            <person name="Wang X."/>
            <person name="Wang C."/>
            <person name="Huo Q."/>
            <person name="Li W."/>
            <person name="Guo W."/>
            <person name="Chen H."/>
            <person name="Chen S."/>
            <person name="Zhou L."/>
            <person name="Zhou L."/>
            <person name="Ni X."/>
            <person name="Tian J."/>
            <person name="Zhou Y."/>
            <person name="Sheng Y."/>
            <person name="Liu T."/>
            <person name="Pan Y."/>
            <person name="Xia L."/>
            <person name="Li J."/>
            <person name="Zhao F."/>
            <person name="Cao W."/>
        </authorList>
    </citation>
    <scope>NUCLEOTIDE SEQUENCE</scope>
    <source>
        <strain evidence="2">Rmic-2018</strain>
        <tissue evidence="2">Larvae</tissue>
    </source>
</reference>